<evidence type="ECO:0000256" key="1">
    <source>
        <dbReference type="SAM" id="MobiDB-lite"/>
    </source>
</evidence>
<evidence type="ECO:0000259" key="2">
    <source>
        <dbReference type="Pfam" id="PF13701"/>
    </source>
</evidence>
<dbReference type="InterPro" id="IPR025668">
    <property type="entry name" value="Tnp_DDE_dom"/>
</dbReference>
<reference evidence="4" key="1">
    <citation type="journal article" date="2019" name="Int. J. Syst. Evol. Microbiol.">
        <title>The Global Catalogue of Microorganisms (GCM) 10K type strain sequencing project: providing services to taxonomists for standard genome sequencing and annotation.</title>
        <authorList>
            <consortium name="The Broad Institute Genomics Platform"/>
            <consortium name="The Broad Institute Genome Sequencing Center for Infectious Disease"/>
            <person name="Wu L."/>
            <person name="Ma J."/>
        </authorList>
    </citation>
    <scope>NUCLEOTIDE SEQUENCE [LARGE SCALE GENOMIC DNA]</scope>
    <source>
        <strain evidence="4">JCM 18302</strain>
    </source>
</reference>
<proteinExistence type="predicted"/>
<evidence type="ECO:0000313" key="4">
    <source>
        <dbReference type="Proteomes" id="UP001500804"/>
    </source>
</evidence>
<protein>
    <recommendedName>
        <fullName evidence="2">Transposase DDE domain-containing protein</fullName>
    </recommendedName>
</protein>
<dbReference type="RefSeq" id="WP_345607696.1">
    <property type="nucleotide sequence ID" value="NZ_BAABJO010000020.1"/>
</dbReference>
<comment type="caution">
    <text evidence="3">The sequence shown here is derived from an EMBL/GenBank/DDBJ whole genome shotgun (WGS) entry which is preliminary data.</text>
</comment>
<accession>A0ABP9NS94</accession>
<evidence type="ECO:0000313" key="3">
    <source>
        <dbReference type="EMBL" id="GAA5129227.1"/>
    </source>
</evidence>
<dbReference type="EMBL" id="BAABJO010000020">
    <property type="protein sequence ID" value="GAA5129227.1"/>
    <property type="molecule type" value="Genomic_DNA"/>
</dbReference>
<name>A0ABP9NS94_9PSEU</name>
<keyword evidence="4" id="KW-1185">Reference proteome</keyword>
<dbReference type="Pfam" id="PF13701">
    <property type="entry name" value="DDE_Tnp_1_4"/>
    <property type="match status" value="1"/>
</dbReference>
<feature type="region of interest" description="Disordered" evidence="1">
    <location>
        <begin position="76"/>
        <end position="101"/>
    </location>
</feature>
<gene>
    <name evidence="3" type="ORF">GCM10023320_49400</name>
</gene>
<feature type="compositionally biased region" description="Basic residues" evidence="1">
    <location>
        <begin position="85"/>
        <end position="95"/>
    </location>
</feature>
<sequence>MFDATLVTAHSDKESAAATFKGGFGFHPLTPWLDNTGEALAAVLSPGNAGSNTAVDHVAVTDLALAQAAILALPKGVDRGDQRRRQPARWGRRRRADRDAG</sequence>
<organism evidence="3 4">
    <name type="scientific">Pseudonocardia adelaidensis</name>
    <dbReference type="NCBI Taxonomy" id="648754"/>
    <lineage>
        <taxon>Bacteria</taxon>
        <taxon>Bacillati</taxon>
        <taxon>Actinomycetota</taxon>
        <taxon>Actinomycetes</taxon>
        <taxon>Pseudonocardiales</taxon>
        <taxon>Pseudonocardiaceae</taxon>
        <taxon>Pseudonocardia</taxon>
    </lineage>
</organism>
<feature type="domain" description="Transposase DDE" evidence="2">
    <location>
        <begin position="2"/>
        <end position="57"/>
    </location>
</feature>
<dbReference type="Proteomes" id="UP001500804">
    <property type="component" value="Unassembled WGS sequence"/>
</dbReference>